<organism evidence="1 2">
    <name type="scientific">Bizionia gelidisalsuginis</name>
    <dbReference type="NCBI Taxonomy" id="291188"/>
    <lineage>
        <taxon>Bacteria</taxon>
        <taxon>Pseudomonadati</taxon>
        <taxon>Bacteroidota</taxon>
        <taxon>Flavobacteriia</taxon>
        <taxon>Flavobacteriales</taxon>
        <taxon>Flavobacteriaceae</taxon>
        <taxon>Bizionia</taxon>
    </lineage>
</organism>
<keyword evidence="2" id="KW-1185">Reference proteome</keyword>
<dbReference type="EMBL" id="VSKN01000005">
    <property type="protein sequence ID" value="TYC14797.1"/>
    <property type="molecule type" value="Genomic_DNA"/>
</dbReference>
<name>A0ABY3MBV3_9FLAO</name>
<dbReference type="Proteomes" id="UP000323621">
    <property type="component" value="Unassembled WGS sequence"/>
</dbReference>
<accession>A0ABY3MBV3</accession>
<comment type="caution">
    <text evidence="1">The sequence shown here is derived from an EMBL/GenBank/DDBJ whole genome shotgun (WGS) entry which is preliminary data.</text>
</comment>
<sequence length="110" mass="13205">MRRLFYKTEFSDKDLHFHLEEIKDQINYLKNNFQYDSASMEFFNWIMSKLNRLSVVVNEDVRFDYLTIQGEIDRLYKIDNSITGVQILFDFIKTNNPKRAILTVTVPKSK</sequence>
<evidence type="ECO:0000313" key="1">
    <source>
        <dbReference type="EMBL" id="TYC14797.1"/>
    </source>
</evidence>
<evidence type="ECO:0000313" key="2">
    <source>
        <dbReference type="Proteomes" id="UP000323621"/>
    </source>
</evidence>
<gene>
    <name evidence="1" type="ORF">ES677_05300</name>
</gene>
<reference evidence="1 2" key="1">
    <citation type="submission" date="2019-08" db="EMBL/GenBank/DDBJ databases">
        <title>Genomes of Antarctic Bizionia species.</title>
        <authorList>
            <person name="Bowman J.P."/>
        </authorList>
    </citation>
    <scope>NUCLEOTIDE SEQUENCE [LARGE SCALE GENOMIC DNA]</scope>
    <source>
        <strain evidence="1 2">IC164</strain>
    </source>
</reference>
<protein>
    <submittedName>
        <fullName evidence="1">Uncharacterized protein</fullName>
    </submittedName>
</protein>
<proteinExistence type="predicted"/>
<dbReference type="RefSeq" id="WP_148380659.1">
    <property type="nucleotide sequence ID" value="NZ_VSKN01000005.1"/>
</dbReference>